<proteinExistence type="predicted"/>
<reference evidence="2" key="1">
    <citation type="journal article" date="2010" name="Nature">
        <title>The Amphimedon queenslandica genome and the evolution of animal complexity.</title>
        <authorList>
            <person name="Srivastava M."/>
            <person name="Simakov O."/>
            <person name="Chapman J."/>
            <person name="Fahey B."/>
            <person name="Gauthier M.E."/>
            <person name="Mitros T."/>
            <person name="Richards G.S."/>
            <person name="Conaco C."/>
            <person name="Dacre M."/>
            <person name="Hellsten U."/>
            <person name="Larroux C."/>
            <person name="Putnam N.H."/>
            <person name="Stanke M."/>
            <person name="Adamska M."/>
            <person name="Darling A."/>
            <person name="Degnan S.M."/>
            <person name="Oakley T.H."/>
            <person name="Plachetzki D.C."/>
            <person name="Zhai Y."/>
            <person name="Adamski M."/>
            <person name="Calcino A."/>
            <person name="Cummins S.F."/>
            <person name="Goodstein D.M."/>
            <person name="Harris C."/>
            <person name="Jackson D.J."/>
            <person name="Leys S.P."/>
            <person name="Shu S."/>
            <person name="Woodcroft B.J."/>
            <person name="Vervoort M."/>
            <person name="Kosik K.S."/>
            <person name="Manning G."/>
            <person name="Degnan B.M."/>
            <person name="Rokhsar D.S."/>
        </authorList>
    </citation>
    <scope>NUCLEOTIDE SEQUENCE [LARGE SCALE GENOMIC DNA]</scope>
</reference>
<gene>
    <name evidence="1" type="primary">109584614</name>
</gene>
<organism evidence="1">
    <name type="scientific">Amphimedon queenslandica</name>
    <name type="common">Sponge</name>
    <dbReference type="NCBI Taxonomy" id="400682"/>
    <lineage>
        <taxon>Eukaryota</taxon>
        <taxon>Metazoa</taxon>
        <taxon>Porifera</taxon>
        <taxon>Demospongiae</taxon>
        <taxon>Heteroscleromorpha</taxon>
        <taxon>Haplosclerida</taxon>
        <taxon>Niphatidae</taxon>
        <taxon>Amphimedon</taxon>
    </lineage>
</organism>
<reference evidence="1" key="2">
    <citation type="submission" date="2017-05" db="UniProtKB">
        <authorList>
            <consortium name="EnsemblMetazoa"/>
        </authorList>
    </citation>
    <scope>IDENTIFICATION</scope>
</reference>
<dbReference type="InParanoid" id="A0A1X7VQU9"/>
<keyword evidence="2" id="KW-1185">Reference proteome</keyword>
<evidence type="ECO:0000313" key="1">
    <source>
        <dbReference type="EnsemblMetazoa" id="Aqu2.1.42726_001"/>
    </source>
</evidence>
<dbReference type="SUPFAM" id="SSF54001">
    <property type="entry name" value="Cysteine proteinases"/>
    <property type="match status" value="1"/>
</dbReference>
<dbReference type="OrthoDB" id="10619411at2759"/>
<dbReference type="EnsemblMetazoa" id="XM_020000433.1">
    <property type="protein sequence ID" value="XP_019855992.1"/>
    <property type="gene ID" value="LOC109584614"/>
</dbReference>
<dbReference type="KEGG" id="aqu:109584614"/>
<evidence type="ECO:0000313" key="2">
    <source>
        <dbReference type="Proteomes" id="UP000007879"/>
    </source>
</evidence>
<dbReference type="AlphaFoldDB" id="A0A1X7VQU9"/>
<dbReference type="PANTHER" id="PTHR47112:SF1">
    <property type="entry name" value="PX DOMAIN-CONTAINING PROTEIN"/>
    <property type="match status" value="1"/>
</dbReference>
<dbReference type="eggNOG" id="ENOG502SEIS">
    <property type="taxonomic scope" value="Eukaryota"/>
</dbReference>
<dbReference type="Proteomes" id="UP000007879">
    <property type="component" value="Unassembled WGS sequence"/>
</dbReference>
<dbReference type="PANTHER" id="PTHR47112">
    <property type="entry name" value="PX DOMAIN-CONTAINING PROTEIN"/>
    <property type="match status" value="1"/>
</dbReference>
<dbReference type="EnsemblMetazoa" id="Aqu2.1.42726_001">
    <property type="protein sequence ID" value="Aqu2.1.42726_001"/>
    <property type="gene ID" value="Aqu2.1.42726"/>
</dbReference>
<dbReference type="Gene3D" id="3.90.1720.10">
    <property type="entry name" value="endopeptidase domain like (from Nostoc punctiforme)"/>
    <property type="match status" value="1"/>
</dbReference>
<dbReference type="InterPro" id="IPR038765">
    <property type="entry name" value="Papain-like_cys_pep_sf"/>
</dbReference>
<sequence length="439" mass="49877">MAQATGEQDLVNFEDIKDSLKTGDLLLLYRKDEEIPNYAVIINNSDHMKYFPLLMVKGVAKPMQRETFLHSKRRFLTAVTAVVRIFYGDYERVAICRLKTSEDEQGKLSSDAALKVVDNIDTETYTDEEFETASEAPTPTFRSVVTTVINLHRFYHKLGVLKDTAKPSDIKNTAEKWHEILPVTKPQFLKVPPVKLGLLSREEPPLYQKILRGLMPFAEDVHVTYKSIRDTLNTGDIVLFSSVCAAGAAIKIIGQQQFSHAALVLKPKGSDILMVWESCRNFVGKVDLGSCQIMGGTQILPLKHKIFSGYNDEVAIRRLVDLTDKEREKVHDTIMALTKKREGVKYQANIFEMVKAGYDFFDNFLSIFKNEEEDISTLFCSELVANAYQEAGLLGDEKPSNEYSPDELSSQNKDLTLKMGRLEKEIYIRMKYDDLDIED</sequence>
<accession>A0A1X7VQU9</accession>
<name>A0A1X7VQU9_AMPQE</name>
<protein>
    <submittedName>
        <fullName evidence="1">Uncharacterized protein</fullName>
    </submittedName>
</protein>